<gene>
    <name evidence="2" type="ORF">EVAR_53056_1</name>
</gene>
<dbReference type="Proteomes" id="UP000299102">
    <property type="component" value="Unassembled WGS sequence"/>
</dbReference>
<dbReference type="EMBL" id="BGZK01001404">
    <property type="protein sequence ID" value="GBP79190.1"/>
    <property type="molecule type" value="Genomic_DNA"/>
</dbReference>
<accession>A0A4C1YVD1</accession>
<sequence>MIHRSGDAARSTRTTPAQRARRDPGPFAAKGRDTKINAKSSAPPRTPPRFSDRFVSNKIVFTSAGEQSAYRNFIGIRLQKRRVARRARAAARSRTNYV</sequence>
<name>A0A4C1YVD1_EUMVA</name>
<comment type="caution">
    <text evidence="2">The sequence shown here is derived from an EMBL/GenBank/DDBJ whole genome shotgun (WGS) entry which is preliminary data.</text>
</comment>
<evidence type="ECO:0000313" key="3">
    <source>
        <dbReference type="Proteomes" id="UP000299102"/>
    </source>
</evidence>
<reference evidence="2 3" key="1">
    <citation type="journal article" date="2019" name="Commun. Biol.">
        <title>The bagworm genome reveals a unique fibroin gene that provides high tensile strength.</title>
        <authorList>
            <person name="Kono N."/>
            <person name="Nakamura H."/>
            <person name="Ohtoshi R."/>
            <person name="Tomita M."/>
            <person name="Numata K."/>
            <person name="Arakawa K."/>
        </authorList>
    </citation>
    <scope>NUCLEOTIDE SEQUENCE [LARGE SCALE GENOMIC DNA]</scope>
</reference>
<evidence type="ECO:0000256" key="1">
    <source>
        <dbReference type="SAM" id="MobiDB-lite"/>
    </source>
</evidence>
<proteinExistence type="predicted"/>
<keyword evidence="3" id="KW-1185">Reference proteome</keyword>
<feature type="region of interest" description="Disordered" evidence="1">
    <location>
        <begin position="1"/>
        <end position="51"/>
    </location>
</feature>
<dbReference type="AlphaFoldDB" id="A0A4C1YVD1"/>
<protein>
    <submittedName>
        <fullName evidence="2">Uncharacterized protein</fullName>
    </submittedName>
</protein>
<evidence type="ECO:0000313" key="2">
    <source>
        <dbReference type="EMBL" id="GBP79190.1"/>
    </source>
</evidence>
<organism evidence="2 3">
    <name type="scientific">Eumeta variegata</name>
    <name type="common">Bagworm moth</name>
    <name type="synonym">Eumeta japonica</name>
    <dbReference type="NCBI Taxonomy" id="151549"/>
    <lineage>
        <taxon>Eukaryota</taxon>
        <taxon>Metazoa</taxon>
        <taxon>Ecdysozoa</taxon>
        <taxon>Arthropoda</taxon>
        <taxon>Hexapoda</taxon>
        <taxon>Insecta</taxon>
        <taxon>Pterygota</taxon>
        <taxon>Neoptera</taxon>
        <taxon>Endopterygota</taxon>
        <taxon>Lepidoptera</taxon>
        <taxon>Glossata</taxon>
        <taxon>Ditrysia</taxon>
        <taxon>Tineoidea</taxon>
        <taxon>Psychidae</taxon>
        <taxon>Oiketicinae</taxon>
        <taxon>Eumeta</taxon>
    </lineage>
</organism>
<feature type="compositionally biased region" description="Basic and acidic residues" evidence="1">
    <location>
        <begin position="20"/>
        <end position="36"/>
    </location>
</feature>